<reference evidence="3 4" key="1">
    <citation type="submission" date="2024-11" db="EMBL/GenBank/DDBJ databases">
        <title>A near-complete genome assembly of Cinchona calisaya.</title>
        <authorList>
            <person name="Lian D.C."/>
            <person name="Zhao X.W."/>
            <person name="Wei L."/>
        </authorList>
    </citation>
    <scope>NUCLEOTIDE SEQUENCE [LARGE SCALE GENOMIC DNA]</scope>
    <source>
        <tissue evidence="3">Nenye</tissue>
    </source>
</reference>
<dbReference type="Proteomes" id="UP001630127">
    <property type="component" value="Unassembled WGS sequence"/>
</dbReference>
<dbReference type="InterPro" id="IPR023213">
    <property type="entry name" value="CAT-like_dom_sf"/>
</dbReference>
<evidence type="ECO:0000256" key="2">
    <source>
        <dbReference type="ARBA" id="ARBA00023315"/>
    </source>
</evidence>
<dbReference type="InterPro" id="IPR051504">
    <property type="entry name" value="Plant_metabolite_acyltrans"/>
</dbReference>
<protein>
    <submittedName>
        <fullName evidence="3">Uncharacterized protein</fullName>
    </submittedName>
</protein>
<dbReference type="Gene3D" id="3.30.559.10">
    <property type="entry name" value="Chloramphenicol acetyltransferase-like domain"/>
    <property type="match status" value="1"/>
</dbReference>
<organism evidence="3 4">
    <name type="scientific">Cinchona calisaya</name>
    <dbReference type="NCBI Taxonomy" id="153742"/>
    <lineage>
        <taxon>Eukaryota</taxon>
        <taxon>Viridiplantae</taxon>
        <taxon>Streptophyta</taxon>
        <taxon>Embryophyta</taxon>
        <taxon>Tracheophyta</taxon>
        <taxon>Spermatophyta</taxon>
        <taxon>Magnoliopsida</taxon>
        <taxon>eudicotyledons</taxon>
        <taxon>Gunneridae</taxon>
        <taxon>Pentapetalae</taxon>
        <taxon>asterids</taxon>
        <taxon>lamiids</taxon>
        <taxon>Gentianales</taxon>
        <taxon>Rubiaceae</taxon>
        <taxon>Cinchonoideae</taxon>
        <taxon>Cinchoneae</taxon>
        <taxon>Cinchona</taxon>
    </lineage>
</organism>
<dbReference type="AlphaFoldDB" id="A0ABD2Y2B9"/>
<proteinExistence type="predicted"/>
<accession>A0ABD2Y2B9</accession>
<evidence type="ECO:0000256" key="1">
    <source>
        <dbReference type="ARBA" id="ARBA00022679"/>
    </source>
</evidence>
<evidence type="ECO:0000313" key="4">
    <source>
        <dbReference type="Proteomes" id="UP001630127"/>
    </source>
</evidence>
<comment type="caution">
    <text evidence="3">The sequence shown here is derived from an EMBL/GenBank/DDBJ whole genome shotgun (WGS) entry which is preliminary data.</text>
</comment>
<sequence length="233" mass="26476">MYSEFHHQQSLLRRFQLLRMWTYWNKILVSGISEKHKGKFYSPIQREHVVAYSIPFHDRSTLTKNREVLDTAISEKPQSINFNLSPAVMLASNLVRSSFVISQFDTEKLKKLVGLKLLGVAVASAYVYRLKVMKAAGDEMDDEEKVYFFFSLDCRTHLDPPIPSTNVGNCLAPCIAHPTHRKLLGQRGLSIAAELIVDAYSKRVGDKEGLLKGALYLNLKKLTGRGHLVLLDW</sequence>
<dbReference type="EMBL" id="JBJUIK010000016">
    <property type="protein sequence ID" value="KAL3499930.1"/>
    <property type="molecule type" value="Genomic_DNA"/>
</dbReference>
<keyword evidence="1" id="KW-0808">Transferase</keyword>
<dbReference type="GO" id="GO:0016747">
    <property type="term" value="F:acyltransferase activity, transferring groups other than amino-acyl groups"/>
    <property type="evidence" value="ECO:0007669"/>
    <property type="project" value="UniProtKB-ARBA"/>
</dbReference>
<dbReference type="PANTHER" id="PTHR31625">
    <property type="match status" value="1"/>
</dbReference>
<evidence type="ECO:0000313" key="3">
    <source>
        <dbReference type="EMBL" id="KAL3499930.1"/>
    </source>
</evidence>
<keyword evidence="2" id="KW-0012">Acyltransferase</keyword>
<gene>
    <name evidence="3" type="ORF">ACH5RR_039023</name>
</gene>
<name>A0ABD2Y2B9_9GENT</name>
<keyword evidence="4" id="KW-1185">Reference proteome</keyword>